<dbReference type="EMBL" id="JAUFPX010000005">
    <property type="protein sequence ID" value="MDN3590525.1"/>
    <property type="molecule type" value="Genomic_DNA"/>
</dbReference>
<accession>A0ABT8BG59</accession>
<reference evidence="3" key="1">
    <citation type="journal article" date="2019" name="Int. J. Syst. Evol. Microbiol.">
        <title>The Global Catalogue of Microorganisms (GCM) 10K type strain sequencing project: providing services to taxonomists for standard genome sequencing and annotation.</title>
        <authorList>
            <consortium name="The Broad Institute Genomics Platform"/>
            <consortium name="The Broad Institute Genome Sequencing Center for Infectious Disease"/>
            <person name="Wu L."/>
            <person name="Ma J."/>
        </authorList>
    </citation>
    <scope>NUCLEOTIDE SEQUENCE [LARGE SCALE GENOMIC DNA]</scope>
    <source>
        <strain evidence="3">CECT 7069</strain>
    </source>
</reference>
<proteinExistence type="predicted"/>
<dbReference type="InterPro" id="IPR014982">
    <property type="entry name" value="GSCFA"/>
</dbReference>
<sequence>MNPYADLPAERFWRKVVAGVPPFALAPGPSGAFSIAPGARVATAGSCFAQHVSRALTEAGFGRYLAEPAPAGLPPDAAEARQFGTYSARYGNVYTARQLLQLFDRAYGTYRPGLTAWTRPDGRLVDPFRPAIEPAGFADEAALLASQESHLAAVRRMFEDLDVFVYTLGLTEGWEHRADGAVLPVAPGVIGDGFDPERYAFVNARASQVRDDMLAFLDRLFRVNARARVILTVSPVPLIASYADRHVLVSNAYSKAALRVAAEEVVEAEPRAVYFPAYEIVTSTANAARYYADDLRSVTPEGVAHVMRVFLGAFTERAPRAAVPHPLGLEYARAAGVVCDEEAIERSLA</sequence>
<keyword evidence="3" id="KW-1185">Reference proteome</keyword>
<dbReference type="Pfam" id="PF08885">
    <property type="entry name" value="GSCFA"/>
    <property type="match status" value="1"/>
</dbReference>
<evidence type="ECO:0000313" key="3">
    <source>
        <dbReference type="Proteomes" id="UP001224644"/>
    </source>
</evidence>
<dbReference type="Proteomes" id="UP001224644">
    <property type="component" value="Unassembled WGS sequence"/>
</dbReference>
<comment type="caution">
    <text evidence="2">The sequence shown here is derived from an EMBL/GenBank/DDBJ whole genome shotgun (WGS) entry which is preliminary data.</text>
</comment>
<gene>
    <name evidence="2" type="ORF">QWZ12_07845</name>
</gene>
<dbReference type="EC" id="3.1.-.-" evidence="2"/>
<organism evidence="2 3">
    <name type="scientific">Methylobacterium adhaesivum</name>
    <dbReference type="NCBI Taxonomy" id="333297"/>
    <lineage>
        <taxon>Bacteria</taxon>
        <taxon>Pseudomonadati</taxon>
        <taxon>Pseudomonadota</taxon>
        <taxon>Alphaproteobacteria</taxon>
        <taxon>Hyphomicrobiales</taxon>
        <taxon>Methylobacteriaceae</taxon>
        <taxon>Methylobacterium</taxon>
    </lineage>
</organism>
<protein>
    <submittedName>
        <fullName evidence="2">GSCFA domain-containing protein</fullName>
        <ecNumber evidence="2">3.1.-.-</ecNumber>
    </submittedName>
</protein>
<name>A0ABT8BG59_9HYPH</name>
<keyword evidence="2" id="KW-0378">Hydrolase</keyword>
<dbReference type="GO" id="GO:0016787">
    <property type="term" value="F:hydrolase activity"/>
    <property type="evidence" value="ECO:0007669"/>
    <property type="project" value="UniProtKB-KW"/>
</dbReference>
<dbReference type="RefSeq" id="WP_238226038.1">
    <property type="nucleotide sequence ID" value="NZ_BPQD01000015.1"/>
</dbReference>
<feature type="domain" description="GSCFA" evidence="1">
    <location>
        <begin position="40"/>
        <end position="310"/>
    </location>
</feature>
<evidence type="ECO:0000259" key="1">
    <source>
        <dbReference type="Pfam" id="PF08885"/>
    </source>
</evidence>
<evidence type="ECO:0000313" key="2">
    <source>
        <dbReference type="EMBL" id="MDN3590525.1"/>
    </source>
</evidence>